<name>A0A7W9C948_9CAUL</name>
<dbReference type="InterPro" id="IPR056079">
    <property type="entry name" value="DUF7662"/>
</dbReference>
<dbReference type="Pfam" id="PF24698">
    <property type="entry name" value="DUF7662"/>
    <property type="match status" value="1"/>
</dbReference>
<evidence type="ECO:0000259" key="1">
    <source>
        <dbReference type="Pfam" id="PF24698"/>
    </source>
</evidence>
<organism evidence="2 3">
    <name type="scientific">Brevundimonas aurantiaca</name>
    <dbReference type="NCBI Taxonomy" id="74316"/>
    <lineage>
        <taxon>Bacteria</taxon>
        <taxon>Pseudomonadati</taxon>
        <taxon>Pseudomonadota</taxon>
        <taxon>Alphaproteobacteria</taxon>
        <taxon>Caulobacterales</taxon>
        <taxon>Caulobacteraceae</taxon>
        <taxon>Brevundimonas</taxon>
    </lineage>
</organism>
<evidence type="ECO:0000313" key="3">
    <source>
        <dbReference type="Proteomes" id="UP000527324"/>
    </source>
</evidence>
<protein>
    <recommendedName>
        <fullName evidence="1">DUF7662 domain-containing protein</fullName>
    </recommendedName>
</protein>
<dbReference type="Proteomes" id="UP000527324">
    <property type="component" value="Unassembled WGS sequence"/>
</dbReference>
<reference evidence="2 3" key="1">
    <citation type="submission" date="2020-08" db="EMBL/GenBank/DDBJ databases">
        <title>Genomic Encyclopedia of Type Strains, Phase IV (KMG-IV): sequencing the most valuable type-strain genomes for metagenomic binning, comparative biology and taxonomic classification.</title>
        <authorList>
            <person name="Goeker M."/>
        </authorList>
    </citation>
    <scope>NUCLEOTIDE SEQUENCE [LARGE SCALE GENOMIC DNA]</scope>
    <source>
        <strain evidence="2 3">DSM 4731</strain>
    </source>
</reference>
<dbReference type="AlphaFoldDB" id="A0A7W9C948"/>
<evidence type="ECO:0000313" key="2">
    <source>
        <dbReference type="EMBL" id="MBB5741345.1"/>
    </source>
</evidence>
<sequence length="164" mass="18509">MSVYAPLEYRLAQTKQNALTLSFEEIEALLGRKLPQSAYDERIRRQWWANTDTHVQAKAWLKAGRKAKLNPARNEVTFVKEQTETGVEGALLSLAALTPAARSLVERTCQERGVDLGTAVALLLNETARSRNEAFLDRMDRSRSRSIYSSVSSVDLIREDRDGR</sequence>
<dbReference type="EMBL" id="JACHOQ010000013">
    <property type="protein sequence ID" value="MBB5741345.1"/>
    <property type="molecule type" value="Genomic_DNA"/>
</dbReference>
<gene>
    <name evidence="2" type="ORF">GGQ93_003085</name>
</gene>
<comment type="caution">
    <text evidence="2">The sequence shown here is derived from an EMBL/GenBank/DDBJ whole genome shotgun (WGS) entry which is preliminary data.</text>
</comment>
<dbReference type="RefSeq" id="WP_182714475.1">
    <property type="nucleotide sequence ID" value="NZ_CAJFZS010000002.1"/>
</dbReference>
<keyword evidence="3" id="KW-1185">Reference proteome</keyword>
<proteinExistence type="predicted"/>
<accession>A0A7W9C948</accession>
<feature type="domain" description="DUF7662" evidence="1">
    <location>
        <begin position="4"/>
        <end position="80"/>
    </location>
</feature>